<name>A0A815AM57_9BILA</name>
<dbReference type="Gene3D" id="2.130.10.130">
    <property type="entry name" value="Integrin alpha, N-terminal"/>
    <property type="match status" value="1"/>
</dbReference>
<evidence type="ECO:0000313" key="6">
    <source>
        <dbReference type="Proteomes" id="UP000663832"/>
    </source>
</evidence>
<gene>
    <name evidence="3" type="ORF">BJG266_LOCUS14514</name>
    <name evidence="4" type="ORF">QVE165_LOCUS28936</name>
    <name evidence="5" type="ORF">QVE165_LOCUS36729</name>
</gene>
<dbReference type="OrthoDB" id="5317514at2759"/>
<dbReference type="EMBL" id="CAJNOI010000061">
    <property type="protein sequence ID" value="CAF0974370.1"/>
    <property type="molecule type" value="Genomic_DNA"/>
</dbReference>
<evidence type="ECO:0000256" key="2">
    <source>
        <dbReference type="SAM" id="Phobius"/>
    </source>
</evidence>
<feature type="transmembrane region" description="Helical" evidence="2">
    <location>
        <begin position="594"/>
        <end position="616"/>
    </location>
</feature>
<dbReference type="InterPro" id="IPR028994">
    <property type="entry name" value="Integrin_alpha_N"/>
</dbReference>
<evidence type="ECO:0000256" key="1">
    <source>
        <dbReference type="ARBA" id="ARBA00022729"/>
    </source>
</evidence>
<dbReference type="InterPro" id="IPR013517">
    <property type="entry name" value="FG-GAP"/>
</dbReference>
<dbReference type="Gene3D" id="2.30.30.100">
    <property type="match status" value="3"/>
</dbReference>
<reference evidence="4" key="1">
    <citation type="submission" date="2021-02" db="EMBL/GenBank/DDBJ databases">
        <authorList>
            <person name="Nowell W R."/>
        </authorList>
    </citation>
    <scope>NUCLEOTIDE SEQUENCE</scope>
</reference>
<protein>
    <submittedName>
        <fullName evidence="4">Uncharacterized protein</fullName>
    </submittedName>
</protein>
<feature type="transmembrane region" description="Helical" evidence="2">
    <location>
        <begin position="332"/>
        <end position="352"/>
    </location>
</feature>
<keyword evidence="1" id="KW-0732">Signal</keyword>
<dbReference type="Pfam" id="PF13517">
    <property type="entry name" value="FG-GAP_3"/>
    <property type="match status" value="3"/>
</dbReference>
<evidence type="ECO:0000313" key="5">
    <source>
        <dbReference type="EMBL" id="CAF1400506.1"/>
    </source>
</evidence>
<organism evidence="4 6">
    <name type="scientific">Adineta steineri</name>
    <dbReference type="NCBI Taxonomy" id="433720"/>
    <lineage>
        <taxon>Eukaryota</taxon>
        <taxon>Metazoa</taxon>
        <taxon>Spiralia</taxon>
        <taxon>Gnathifera</taxon>
        <taxon>Rotifera</taxon>
        <taxon>Eurotatoria</taxon>
        <taxon>Bdelloidea</taxon>
        <taxon>Adinetida</taxon>
        <taxon>Adinetidae</taxon>
        <taxon>Adineta</taxon>
    </lineage>
</organism>
<feature type="transmembrane region" description="Helical" evidence="2">
    <location>
        <begin position="239"/>
        <end position="261"/>
    </location>
</feature>
<comment type="caution">
    <text evidence="4">The sequence shown here is derived from an EMBL/GenBank/DDBJ whole genome shotgun (WGS) entry which is preliminary data.</text>
</comment>
<sequence length="1087" mass="120167">MFSQTTIKNDIQAFYNDELISAYLLSESLLEAELAPITKAFRMNSIANFLQLLSFVRTYVLGNQLMPAIETAFILQLITDDGLAWSTTGGILVFNPHGTSATCECTSSASCNMWSAFYNTSSPDFSTYLSWKPTAVSLQVQNWFVACWPLESLLLSSLDNSFLNNQTALDVIATNFNWPSNSTPMALNIPNGINQTVTFNDTLQTSFIENFSTELNYSLYYAECRPRSCFYWINQHSSFLYIFTTLLGLYGGLSVVLRLLIPHVVGFLVRYLNRTSPQLLAVDAVTARVSWKQRARTMVKIIRDALVDLNLFKSSLRQQPSDIKQQRWTTRIYITLLTVALIILALHGILSFESKLIEVSKPSFSTVQQLQSQTNIISSLQCPCTQLTVPFGQFIQLQPLYHQVCSSDFVTDDWIKGFDDLTDLSFIANSTDFRFSQPLFVLLQALCVYSNETIVDALQTFQNTTLVSAQLLTVNDFTNQTSAVIRQFKLETTSTFIHFVQLLISQMFIESWSNSTNYSSYFAQCQPASCSYTIPQRNNLIETITRIVGLIGAPPRARFVTVGIKIRDWLKKVNVFEDTNRVVSTEQQCLATRVYILLLIISLIILIIYTSLTYYLNTFTITNPSLEQYQQLQERYGLAAVSCSCSRSSITQSTFIELECKFHPVCTSHFVSDSYLQELFELYNDLDTTYASSNAYTLQGTIFTHFQTLLVLCNLAKDFALDAQQQYLASTRFFASIPRYIKVLVGLTLFILVVAVIVIPSIYLTRQGPIQTALTRNTVSILLGIGNGRFGSQATFPVGRFPSSIAVGDFNGDGPLDLVVTNSADNTMSVLLGTGTGSFGPQILYSTGLSPQWIVAKDIDGDGQLDLVIVNGYSSNVGVMRGIGNGNFTSQKTYPTFANPTCVAVDDFDGDGCLDLVVISSTWPLMSVLLGTGHGDFRSQTMFTYGHTWFAIVTSDFNGDSRPDIAVTYISQSMPSVGILTGTGNGSFESQVRFLTGVTGLPYMVAVSDINGDARLDLIVAFNSLAKVGVFLGAGNGSFGLPIMFSTGSGSTPYGVAVVDFNNDGRLDIAVTDTAHKTMNILLNTCT</sequence>
<accession>A0A815AM57</accession>
<keyword evidence="2" id="KW-0472">Membrane</keyword>
<keyword evidence="6" id="KW-1185">Reference proteome</keyword>
<dbReference type="PANTHER" id="PTHR46580">
    <property type="entry name" value="SENSOR KINASE-RELATED"/>
    <property type="match status" value="1"/>
</dbReference>
<feature type="transmembrane region" description="Helical" evidence="2">
    <location>
        <begin position="740"/>
        <end position="764"/>
    </location>
</feature>
<dbReference type="EMBL" id="CAJNOM010000372">
    <property type="protein sequence ID" value="CAF1400506.1"/>
    <property type="molecule type" value="Genomic_DNA"/>
</dbReference>
<dbReference type="Proteomes" id="UP000663877">
    <property type="component" value="Unassembled WGS sequence"/>
</dbReference>
<dbReference type="EMBL" id="CAJNOM010000229">
    <property type="protein sequence ID" value="CAF1258910.1"/>
    <property type="molecule type" value="Genomic_DNA"/>
</dbReference>
<dbReference type="SUPFAM" id="SSF69318">
    <property type="entry name" value="Integrin alpha N-terminal domain"/>
    <property type="match status" value="1"/>
</dbReference>
<dbReference type="AlphaFoldDB" id="A0A815AM57"/>
<keyword evidence="2" id="KW-1133">Transmembrane helix</keyword>
<evidence type="ECO:0000313" key="3">
    <source>
        <dbReference type="EMBL" id="CAF0974370.1"/>
    </source>
</evidence>
<keyword evidence="2" id="KW-0812">Transmembrane</keyword>
<evidence type="ECO:0000313" key="4">
    <source>
        <dbReference type="EMBL" id="CAF1258910.1"/>
    </source>
</evidence>
<proteinExistence type="predicted"/>
<dbReference type="Proteomes" id="UP000663832">
    <property type="component" value="Unassembled WGS sequence"/>
</dbReference>